<keyword evidence="1" id="KW-0489">Methyltransferase</keyword>
<dbReference type="RefSeq" id="WP_184576352.1">
    <property type="nucleotide sequence ID" value="NZ_JACHJT010000001.1"/>
</dbReference>
<reference evidence="1 2" key="1">
    <citation type="submission" date="2020-08" db="EMBL/GenBank/DDBJ databases">
        <title>Sequencing the genomes of 1000 actinobacteria strains.</title>
        <authorList>
            <person name="Klenk H.-P."/>
        </authorList>
    </citation>
    <scope>NUCLEOTIDE SEQUENCE [LARGE SCALE GENOMIC DNA]</scope>
    <source>
        <strain evidence="1 2">DSM 102030</strain>
    </source>
</reference>
<dbReference type="GO" id="GO:0032259">
    <property type="term" value="P:methylation"/>
    <property type="evidence" value="ECO:0007669"/>
    <property type="project" value="UniProtKB-KW"/>
</dbReference>
<comment type="caution">
    <text evidence="1">The sequence shown here is derived from an EMBL/GenBank/DDBJ whole genome shotgun (WGS) entry which is preliminary data.</text>
</comment>
<gene>
    <name evidence="1" type="ORF">F4561_001695</name>
</gene>
<sequence length="232" mass="26569">MSQISLDYVADLYRRYAEPLGVVREAQREFLRANRGVLTPQLDDLEAEISYLLIREYQPKAMAELGTLHGWSTTWILSALRDNGFGELRSFDLMDNAASNVPAELAAARWTFHQGDIRSNTALLPEKTDYLFIDAAHNGRFAQWYIDTVFPMLASGVPVSVHDVFHQRVALPFTEGRVVLRWLAERRAPFFTPSRARARKVNEELRSVKRELGLDEPVHTGRDNPMLFFHLP</sequence>
<dbReference type="InterPro" id="IPR029063">
    <property type="entry name" value="SAM-dependent_MTases_sf"/>
</dbReference>
<dbReference type="GO" id="GO:0008168">
    <property type="term" value="F:methyltransferase activity"/>
    <property type="evidence" value="ECO:0007669"/>
    <property type="project" value="UniProtKB-KW"/>
</dbReference>
<organism evidence="1 2">
    <name type="scientific">Lipingzhangella halophila</name>
    <dbReference type="NCBI Taxonomy" id="1783352"/>
    <lineage>
        <taxon>Bacteria</taxon>
        <taxon>Bacillati</taxon>
        <taxon>Actinomycetota</taxon>
        <taxon>Actinomycetes</taxon>
        <taxon>Streptosporangiales</taxon>
        <taxon>Nocardiopsidaceae</taxon>
        <taxon>Lipingzhangella</taxon>
    </lineage>
</organism>
<accession>A0A7W7RFF6</accession>
<name>A0A7W7RFF6_9ACTN</name>
<dbReference type="SUPFAM" id="SSF53335">
    <property type="entry name" value="S-adenosyl-L-methionine-dependent methyltransferases"/>
    <property type="match status" value="1"/>
</dbReference>
<protein>
    <submittedName>
        <fullName evidence="1">Putative O-methyltransferase YrrM</fullName>
    </submittedName>
</protein>
<dbReference type="EMBL" id="JACHJT010000001">
    <property type="protein sequence ID" value="MBB4930875.1"/>
    <property type="molecule type" value="Genomic_DNA"/>
</dbReference>
<proteinExistence type="predicted"/>
<dbReference type="Pfam" id="PF13578">
    <property type="entry name" value="Methyltransf_24"/>
    <property type="match status" value="1"/>
</dbReference>
<dbReference type="AlphaFoldDB" id="A0A7W7RFF6"/>
<dbReference type="Proteomes" id="UP000523007">
    <property type="component" value="Unassembled WGS sequence"/>
</dbReference>
<keyword evidence="1" id="KW-0808">Transferase</keyword>
<evidence type="ECO:0000313" key="2">
    <source>
        <dbReference type="Proteomes" id="UP000523007"/>
    </source>
</evidence>
<dbReference type="Gene3D" id="3.40.50.150">
    <property type="entry name" value="Vaccinia Virus protein VP39"/>
    <property type="match status" value="1"/>
</dbReference>
<evidence type="ECO:0000313" key="1">
    <source>
        <dbReference type="EMBL" id="MBB4930875.1"/>
    </source>
</evidence>
<keyword evidence="2" id="KW-1185">Reference proteome</keyword>